<evidence type="ECO:0000313" key="4">
    <source>
        <dbReference type="Proteomes" id="UP000799429"/>
    </source>
</evidence>
<keyword evidence="2" id="KW-1133">Transmembrane helix</keyword>
<keyword evidence="4" id="KW-1185">Reference proteome</keyword>
<dbReference type="EMBL" id="MU006102">
    <property type="protein sequence ID" value="KAF2836848.1"/>
    <property type="molecule type" value="Genomic_DNA"/>
</dbReference>
<gene>
    <name evidence="3" type="ORF">M501DRAFT_987111</name>
</gene>
<evidence type="ECO:0000313" key="3">
    <source>
        <dbReference type="EMBL" id="KAF2836848.1"/>
    </source>
</evidence>
<protein>
    <submittedName>
        <fullName evidence="3">Uncharacterized protein</fullName>
    </submittedName>
</protein>
<feature type="transmembrane region" description="Helical" evidence="2">
    <location>
        <begin position="43"/>
        <end position="64"/>
    </location>
</feature>
<dbReference type="OrthoDB" id="5392605at2759"/>
<comment type="caution">
    <text evidence="3">The sequence shown here is derived from an EMBL/GenBank/DDBJ whole genome shotgun (WGS) entry which is preliminary data.</text>
</comment>
<feature type="transmembrane region" description="Helical" evidence="2">
    <location>
        <begin position="156"/>
        <end position="179"/>
    </location>
</feature>
<evidence type="ECO:0000256" key="2">
    <source>
        <dbReference type="SAM" id="Phobius"/>
    </source>
</evidence>
<organism evidence="3 4">
    <name type="scientific">Patellaria atrata CBS 101060</name>
    <dbReference type="NCBI Taxonomy" id="1346257"/>
    <lineage>
        <taxon>Eukaryota</taxon>
        <taxon>Fungi</taxon>
        <taxon>Dikarya</taxon>
        <taxon>Ascomycota</taxon>
        <taxon>Pezizomycotina</taxon>
        <taxon>Dothideomycetes</taxon>
        <taxon>Dothideomycetes incertae sedis</taxon>
        <taxon>Patellariales</taxon>
        <taxon>Patellariaceae</taxon>
        <taxon>Patellaria</taxon>
    </lineage>
</organism>
<dbReference type="AlphaFoldDB" id="A0A9P4VMP0"/>
<sequence>MGCSMYRGRRLTICVSVIAFIVNAVSAYLTQYLPNEWRTGYSFRLYSGFACGACILGLWGALKASSTPTTIFANHLLLDSLLSTLPRLALLLLTLSLPSSLCVSAPSSPSSAQLPLSPKIARHQAHSIDLSTPSADEDALIDAWLADHWTPQTCSLILWTLYAFFGMVVIGVTGAQWWAALRVREFAGVLGRRERRENMREGGAEEEMVGMREREREGGKRDWLGRGLLD</sequence>
<keyword evidence="2" id="KW-0472">Membrane</keyword>
<proteinExistence type="predicted"/>
<reference evidence="3" key="1">
    <citation type="journal article" date="2020" name="Stud. Mycol.">
        <title>101 Dothideomycetes genomes: a test case for predicting lifestyles and emergence of pathogens.</title>
        <authorList>
            <person name="Haridas S."/>
            <person name="Albert R."/>
            <person name="Binder M."/>
            <person name="Bloem J."/>
            <person name="Labutti K."/>
            <person name="Salamov A."/>
            <person name="Andreopoulos B."/>
            <person name="Baker S."/>
            <person name="Barry K."/>
            <person name="Bills G."/>
            <person name="Bluhm B."/>
            <person name="Cannon C."/>
            <person name="Castanera R."/>
            <person name="Culley D."/>
            <person name="Daum C."/>
            <person name="Ezra D."/>
            <person name="Gonzalez J."/>
            <person name="Henrissat B."/>
            <person name="Kuo A."/>
            <person name="Liang C."/>
            <person name="Lipzen A."/>
            <person name="Lutzoni F."/>
            <person name="Magnuson J."/>
            <person name="Mondo S."/>
            <person name="Nolan M."/>
            <person name="Ohm R."/>
            <person name="Pangilinan J."/>
            <person name="Park H.-J."/>
            <person name="Ramirez L."/>
            <person name="Alfaro M."/>
            <person name="Sun H."/>
            <person name="Tritt A."/>
            <person name="Yoshinaga Y."/>
            <person name="Zwiers L.-H."/>
            <person name="Turgeon B."/>
            <person name="Goodwin S."/>
            <person name="Spatafora J."/>
            <person name="Crous P."/>
            <person name="Grigoriev I."/>
        </authorList>
    </citation>
    <scope>NUCLEOTIDE SEQUENCE</scope>
    <source>
        <strain evidence="3">CBS 101060</strain>
    </source>
</reference>
<dbReference type="Proteomes" id="UP000799429">
    <property type="component" value="Unassembled WGS sequence"/>
</dbReference>
<keyword evidence="2" id="KW-0812">Transmembrane</keyword>
<evidence type="ECO:0000256" key="1">
    <source>
        <dbReference type="SAM" id="MobiDB-lite"/>
    </source>
</evidence>
<name>A0A9P4VMP0_9PEZI</name>
<feature type="region of interest" description="Disordered" evidence="1">
    <location>
        <begin position="195"/>
        <end position="230"/>
    </location>
</feature>
<accession>A0A9P4VMP0</accession>